<comment type="similarity">
    <text evidence="3">Belongs to the metallo-dependent hydrolases superfamily.</text>
</comment>
<feature type="domain" description="Amidohydrolase-related" evidence="4">
    <location>
        <begin position="89"/>
        <end position="338"/>
    </location>
</feature>
<reference evidence="5" key="1">
    <citation type="submission" date="2020-10" db="EMBL/GenBank/DDBJ databases">
        <authorList>
            <person name="Kusch S."/>
        </authorList>
    </citation>
    <scope>NUCLEOTIDE SEQUENCE</scope>
    <source>
        <strain evidence="5">SwB9</strain>
    </source>
</reference>
<protein>
    <submittedName>
        <fullName evidence="5">2326ebcc-f5c3-45ca-a36a-c0330257a848</fullName>
    </submittedName>
</protein>
<proteinExistence type="inferred from homology"/>
<dbReference type="InterPro" id="IPR032466">
    <property type="entry name" value="Metal_Hydrolase"/>
</dbReference>
<sequence>MFQFLPRIRLNIQKTLKMLPLITLEEHYLSSAVLATQQASGAPDPFAGFPAQLTRKLKSLDDERIKDMDDGNVSLQILSHGPMDHAPPKLCQQINDELATAISKNPIRLKGFATLPMGFPTEAAQELDRCINNLGFVGALIDNHLEGEFYDDEKFWSVFEKASALDVPIYIHPNFTSEKEMSKYRGNYPEDIATALSNWGLGWHFDTGLHFLRLYAAGLFDRFPDIKIVLGHMGELLPFNLERILKIAGRWGRNKSLERVWEENLWITTSGMFSLAPLACLVQTKGKDKILFSVDYPFSGNDTGREFVQKVVQSGLFGDENSKEMKGFAFENAERLLKVRIADRGGV</sequence>
<name>A0A8H2VPV1_9HELO</name>
<dbReference type="GO" id="GO:0016787">
    <property type="term" value="F:hydrolase activity"/>
    <property type="evidence" value="ECO:0007669"/>
    <property type="project" value="InterPro"/>
</dbReference>
<dbReference type="FunFam" id="3.20.20.140:FF:000099">
    <property type="entry name" value="Amidohydrolase 2"/>
    <property type="match status" value="1"/>
</dbReference>
<dbReference type="Gene3D" id="3.20.20.140">
    <property type="entry name" value="Metal-dependent hydrolases"/>
    <property type="match status" value="1"/>
</dbReference>
<evidence type="ECO:0000313" key="6">
    <source>
        <dbReference type="Proteomes" id="UP000624404"/>
    </source>
</evidence>
<dbReference type="GO" id="GO:0016831">
    <property type="term" value="F:carboxy-lyase activity"/>
    <property type="evidence" value="ECO:0007669"/>
    <property type="project" value="UniProtKB-KW"/>
</dbReference>
<keyword evidence="1 3" id="KW-0210">Decarboxylase</keyword>
<gene>
    <name evidence="5" type="ORF">SCLTRI_LOCUS2536</name>
</gene>
<dbReference type="OrthoDB" id="432010at2759"/>
<comment type="caution">
    <text evidence="5">The sequence shown here is derived from an EMBL/GenBank/DDBJ whole genome shotgun (WGS) entry which is preliminary data.</text>
</comment>
<dbReference type="InterPro" id="IPR032465">
    <property type="entry name" value="ACMSD"/>
</dbReference>
<organism evidence="5 6">
    <name type="scientific">Sclerotinia trifoliorum</name>
    <dbReference type="NCBI Taxonomy" id="28548"/>
    <lineage>
        <taxon>Eukaryota</taxon>
        <taxon>Fungi</taxon>
        <taxon>Dikarya</taxon>
        <taxon>Ascomycota</taxon>
        <taxon>Pezizomycotina</taxon>
        <taxon>Leotiomycetes</taxon>
        <taxon>Helotiales</taxon>
        <taxon>Sclerotiniaceae</taxon>
        <taxon>Sclerotinia</taxon>
    </lineage>
</organism>
<dbReference type="PANTHER" id="PTHR21240">
    <property type="entry name" value="2-AMINO-3-CARBOXYLMUCONATE-6-SEMIALDEHYDE DECARBOXYLASE"/>
    <property type="match status" value="1"/>
</dbReference>
<dbReference type="GO" id="GO:0019748">
    <property type="term" value="P:secondary metabolic process"/>
    <property type="evidence" value="ECO:0007669"/>
    <property type="project" value="TreeGrafter"/>
</dbReference>
<evidence type="ECO:0000256" key="2">
    <source>
        <dbReference type="ARBA" id="ARBA00023239"/>
    </source>
</evidence>
<accession>A0A8H2VPV1</accession>
<dbReference type="EMBL" id="CAJHIA010000009">
    <property type="protein sequence ID" value="CAD6442744.1"/>
    <property type="molecule type" value="Genomic_DNA"/>
</dbReference>
<dbReference type="GO" id="GO:0005829">
    <property type="term" value="C:cytosol"/>
    <property type="evidence" value="ECO:0007669"/>
    <property type="project" value="TreeGrafter"/>
</dbReference>
<keyword evidence="2 3" id="KW-0456">Lyase</keyword>
<keyword evidence="6" id="KW-1185">Reference proteome</keyword>
<evidence type="ECO:0000313" key="5">
    <source>
        <dbReference type="EMBL" id="CAD6442744.1"/>
    </source>
</evidence>
<evidence type="ECO:0000256" key="1">
    <source>
        <dbReference type="ARBA" id="ARBA00022793"/>
    </source>
</evidence>
<dbReference type="Pfam" id="PF04909">
    <property type="entry name" value="Amidohydro_2"/>
    <property type="match status" value="1"/>
</dbReference>
<evidence type="ECO:0000259" key="4">
    <source>
        <dbReference type="Pfam" id="PF04909"/>
    </source>
</evidence>
<evidence type="ECO:0000256" key="3">
    <source>
        <dbReference type="RuleBase" id="RU366045"/>
    </source>
</evidence>
<dbReference type="AlphaFoldDB" id="A0A8H2VPV1"/>
<dbReference type="SUPFAM" id="SSF51556">
    <property type="entry name" value="Metallo-dependent hydrolases"/>
    <property type="match status" value="1"/>
</dbReference>
<dbReference type="InterPro" id="IPR006680">
    <property type="entry name" value="Amidohydro-rel"/>
</dbReference>
<dbReference type="PANTHER" id="PTHR21240:SF30">
    <property type="entry name" value="AMIDOHYDROLASE-RELATED DOMAIN-CONTAINING PROTEIN-RELATED"/>
    <property type="match status" value="1"/>
</dbReference>
<dbReference type="Proteomes" id="UP000624404">
    <property type="component" value="Unassembled WGS sequence"/>
</dbReference>